<comment type="caution">
    <text evidence="6">The sequence shown here is derived from an EMBL/GenBank/DDBJ whole genome shotgun (WGS) entry which is preliminary data.</text>
</comment>
<dbReference type="InterPro" id="IPR030678">
    <property type="entry name" value="Peptide/Ni-bd"/>
</dbReference>
<feature type="domain" description="Solute-binding protein family 5" evidence="5">
    <location>
        <begin position="82"/>
        <end position="442"/>
    </location>
</feature>
<evidence type="ECO:0000256" key="3">
    <source>
        <dbReference type="ARBA" id="ARBA00022729"/>
    </source>
</evidence>
<evidence type="ECO:0000256" key="2">
    <source>
        <dbReference type="ARBA" id="ARBA00005695"/>
    </source>
</evidence>
<name>A0A327M4Z0_9PROT</name>
<dbReference type="GO" id="GO:0030288">
    <property type="term" value="C:outer membrane-bounded periplasmic space"/>
    <property type="evidence" value="ECO:0007669"/>
    <property type="project" value="UniProtKB-ARBA"/>
</dbReference>
<dbReference type="GO" id="GO:0043190">
    <property type="term" value="C:ATP-binding cassette (ABC) transporter complex"/>
    <property type="evidence" value="ECO:0007669"/>
    <property type="project" value="InterPro"/>
</dbReference>
<dbReference type="EMBL" id="QLIX01000017">
    <property type="protein sequence ID" value="RAI57456.1"/>
    <property type="molecule type" value="Genomic_DNA"/>
</dbReference>
<feature type="signal peptide" evidence="4">
    <location>
        <begin position="1"/>
        <end position="36"/>
    </location>
</feature>
<feature type="chain" id="PRO_5016342507" evidence="4">
    <location>
        <begin position="37"/>
        <end position="537"/>
    </location>
</feature>
<dbReference type="GO" id="GO:0015833">
    <property type="term" value="P:peptide transport"/>
    <property type="evidence" value="ECO:0007669"/>
    <property type="project" value="TreeGrafter"/>
</dbReference>
<evidence type="ECO:0000313" key="7">
    <source>
        <dbReference type="Proteomes" id="UP000249065"/>
    </source>
</evidence>
<dbReference type="Gene3D" id="3.40.190.10">
    <property type="entry name" value="Periplasmic binding protein-like II"/>
    <property type="match status" value="1"/>
</dbReference>
<gene>
    <name evidence="6" type="ORF">DOO78_18910</name>
</gene>
<comment type="subcellular location">
    <subcellularLocation>
        <location evidence="1">Periplasm</location>
    </subcellularLocation>
</comment>
<dbReference type="CDD" id="cd08502">
    <property type="entry name" value="PBP2_NikA_DppA_OppA_like_16"/>
    <property type="match status" value="1"/>
</dbReference>
<keyword evidence="7" id="KW-1185">Reference proteome</keyword>
<dbReference type="PANTHER" id="PTHR30290:SF38">
    <property type="entry name" value="D,D-DIPEPTIDE-BINDING PERIPLASMIC PROTEIN DDPA-RELATED"/>
    <property type="match status" value="1"/>
</dbReference>
<keyword evidence="3 4" id="KW-0732">Signal</keyword>
<dbReference type="AlphaFoldDB" id="A0A327M4Z0"/>
<dbReference type="InterPro" id="IPR039424">
    <property type="entry name" value="SBP_5"/>
</dbReference>
<dbReference type="PIRSF" id="PIRSF002741">
    <property type="entry name" value="MppA"/>
    <property type="match status" value="1"/>
</dbReference>
<evidence type="ECO:0000259" key="5">
    <source>
        <dbReference type="Pfam" id="PF00496"/>
    </source>
</evidence>
<dbReference type="Gene3D" id="3.10.105.10">
    <property type="entry name" value="Dipeptide-binding Protein, Domain 3"/>
    <property type="match status" value="1"/>
</dbReference>
<organism evidence="6 7">
    <name type="scientific">Roseicella frigidaeris</name>
    <dbReference type="NCBI Taxonomy" id="2230885"/>
    <lineage>
        <taxon>Bacteria</taxon>
        <taxon>Pseudomonadati</taxon>
        <taxon>Pseudomonadota</taxon>
        <taxon>Alphaproteobacteria</taxon>
        <taxon>Acetobacterales</taxon>
        <taxon>Roseomonadaceae</taxon>
        <taxon>Roseicella</taxon>
    </lineage>
</organism>
<evidence type="ECO:0000256" key="1">
    <source>
        <dbReference type="ARBA" id="ARBA00004418"/>
    </source>
</evidence>
<dbReference type="Proteomes" id="UP000249065">
    <property type="component" value="Unassembled WGS sequence"/>
</dbReference>
<comment type="similarity">
    <text evidence="2">Belongs to the bacterial solute-binding protein 5 family.</text>
</comment>
<dbReference type="Pfam" id="PF00496">
    <property type="entry name" value="SBP_bac_5"/>
    <property type="match status" value="1"/>
</dbReference>
<dbReference type="SUPFAM" id="SSF53850">
    <property type="entry name" value="Periplasmic binding protein-like II"/>
    <property type="match status" value="1"/>
</dbReference>
<protein>
    <submittedName>
        <fullName evidence="6">ABC transporter substrate-binding protein</fullName>
    </submittedName>
</protein>
<proteinExistence type="inferred from homology"/>
<evidence type="ECO:0000313" key="6">
    <source>
        <dbReference type="EMBL" id="RAI57456.1"/>
    </source>
</evidence>
<reference evidence="7" key="1">
    <citation type="submission" date="2018-06" db="EMBL/GenBank/DDBJ databases">
        <authorList>
            <person name="Khan S.A."/>
        </authorList>
    </citation>
    <scope>NUCLEOTIDE SEQUENCE [LARGE SCALE GENOMIC DNA]</scope>
    <source>
        <strain evidence="7">DB-1506</strain>
    </source>
</reference>
<dbReference type="PANTHER" id="PTHR30290">
    <property type="entry name" value="PERIPLASMIC BINDING COMPONENT OF ABC TRANSPORTER"/>
    <property type="match status" value="1"/>
</dbReference>
<evidence type="ECO:0000256" key="4">
    <source>
        <dbReference type="SAM" id="SignalP"/>
    </source>
</evidence>
<dbReference type="OrthoDB" id="9803988at2"/>
<dbReference type="GO" id="GO:1904680">
    <property type="term" value="F:peptide transmembrane transporter activity"/>
    <property type="evidence" value="ECO:0007669"/>
    <property type="project" value="TreeGrafter"/>
</dbReference>
<dbReference type="InterPro" id="IPR000914">
    <property type="entry name" value="SBP_5_dom"/>
</dbReference>
<accession>A0A327M4Z0</accession>
<sequence length="537" mass="58773">MSARRMRPEAAGPPMRRLRPLLLAAAAALAPLALRAEEKPLRVSLNTELQVLDPIVTSINATRVFAYMVYDTLVGIDSAGRYHPQMLEGWEVSEDRLTWRFRLREGLEFSDGTPVTAEDCVASIRRWAKREALGRLMLDAAEGFEVVDARSFVLKLNRPFAFVAEALGKPGHTIPVIMPARLANLPADKAVPEVVGSGPLLFRQASWRPGDRAVFERNPRYRPRAEPADGLAGGKAMKLDRIELISMPDQATRVAALQAGELDMLEIVPFHFIPLLQRNRGITIASQRGVEQMVSILNINHLQPPFNDIRMRRALQAAIEQPDVMAALGLPAGMSMECRSIYMCDAPLSSDAGTELYKGSGIERARALLKEGGYKGEPVVFLHAESSALLNPIGLVMADQLKRAGFNVDLRTSDYATVAQKRLSRAPTEAGGWSVVPIVWNGIDLINPLANPGVSYNCSDFNPGWYCDGESKALLAQVAETADPAAQKAIAAKLQAAFHRNVNYVLGGQFSAPAAYRSELSGVVPFAFPIFWNIARK</sequence>